<reference evidence="10 11" key="1">
    <citation type="journal article" date="2014" name="Genome Announc.">
        <title>Draft Genome Sequence of Advenella kashmirensis Strain W13003, a Polycyclic Aromatic Hydrocarbon-Degrading Bacterium.</title>
        <authorList>
            <person name="Wang X."/>
            <person name="Jin D."/>
            <person name="Zhou L."/>
            <person name="Wu L."/>
            <person name="An W."/>
            <person name="Zhao L."/>
        </authorList>
    </citation>
    <scope>NUCLEOTIDE SEQUENCE [LARGE SCALE GENOMIC DNA]</scope>
    <source>
        <strain evidence="10 11">W13003</strain>
    </source>
</reference>
<dbReference type="CDD" id="cd01992">
    <property type="entry name" value="TilS_N"/>
    <property type="match status" value="1"/>
</dbReference>
<dbReference type="InterPro" id="IPR015262">
    <property type="entry name" value="tRNA_Ile_lys_synt_subst-bd"/>
</dbReference>
<dbReference type="AlphaFoldDB" id="V8QNU2"/>
<keyword evidence="5 7" id="KW-0067">ATP-binding</keyword>
<dbReference type="HOGENOM" id="CLU_018869_2_1_4"/>
<dbReference type="EMBL" id="AYXT01000013">
    <property type="protein sequence ID" value="ETF00649.1"/>
    <property type="molecule type" value="Genomic_DNA"/>
</dbReference>
<dbReference type="HAMAP" id="MF_01161">
    <property type="entry name" value="tRNA_Ile_lys_synt"/>
    <property type="match status" value="1"/>
</dbReference>
<dbReference type="eggNOG" id="COG0037">
    <property type="taxonomic scope" value="Bacteria"/>
</dbReference>
<comment type="subcellular location">
    <subcellularLocation>
        <location evidence="7">Cytoplasm</location>
    </subcellularLocation>
</comment>
<keyword evidence="2 7" id="KW-0436">Ligase</keyword>
<evidence type="ECO:0000256" key="1">
    <source>
        <dbReference type="ARBA" id="ARBA00022490"/>
    </source>
</evidence>
<dbReference type="Proteomes" id="UP000018733">
    <property type="component" value="Unassembled WGS sequence"/>
</dbReference>
<proteinExistence type="inferred from homology"/>
<dbReference type="InterPro" id="IPR012795">
    <property type="entry name" value="tRNA_Ile_lys_synt_N"/>
</dbReference>
<dbReference type="Pfam" id="PF09179">
    <property type="entry name" value="TilS"/>
    <property type="match status" value="1"/>
</dbReference>
<dbReference type="SUPFAM" id="SSF82829">
    <property type="entry name" value="MesJ substrate recognition domain-like"/>
    <property type="match status" value="1"/>
</dbReference>
<dbReference type="GO" id="GO:0005524">
    <property type="term" value="F:ATP binding"/>
    <property type="evidence" value="ECO:0007669"/>
    <property type="project" value="UniProtKB-UniRule"/>
</dbReference>
<feature type="domain" description="tRNA(Ile)-lysidine/2-thiocytidine synthase N-terminal" evidence="8">
    <location>
        <begin position="2"/>
        <end position="182"/>
    </location>
</feature>
<dbReference type="PANTHER" id="PTHR43033:SF1">
    <property type="entry name" value="TRNA(ILE)-LYSIDINE SYNTHASE-RELATED"/>
    <property type="match status" value="1"/>
</dbReference>
<dbReference type="STRING" id="1424334.W822_19760"/>
<accession>V8QNU2</accession>
<evidence type="ECO:0000256" key="4">
    <source>
        <dbReference type="ARBA" id="ARBA00022741"/>
    </source>
</evidence>
<dbReference type="GO" id="GO:0032267">
    <property type="term" value="F:tRNA(Ile)-lysidine synthase activity"/>
    <property type="evidence" value="ECO:0007669"/>
    <property type="project" value="UniProtKB-EC"/>
</dbReference>
<keyword evidence="11" id="KW-1185">Reference proteome</keyword>
<dbReference type="GO" id="GO:0006400">
    <property type="term" value="P:tRNA modification"/>
    <property type="evidence" value="ECO:0007669"/>
    <property type="project" value="UniProtKB-UniRule"/>
</dbReference>
<gene>
    <name evidence="7" type="primary">tilS</name>
    <name evidence="10" type="ORF">W822_19760</name>
</gene>
<keyword evidence="4 7" id="KW-0547">Nucleotide-binding</keyword>
<dbReference type="EC" id="6.3.4.19" evidence="7"/>
<dbReference type="NCBIfam" id="TIGR02432">
    <property type="entry name" value="lysidine_TilS_N"/>
    <property type="match status" value="1"/>
</dbReference>
<evidence type="ECO:0000256" key="5">
    <source>
        <dbReference type="ARBA" id="ARBA00022840"/>
    </source>
</evidence>
<comment type="catalytic activity">
    <reaction evidence="6 7">
        <text>cytidine(34) in tRNA(Ile2) + L-lysine + ATP = lysidine(34) in tRNA(Ile2) + AMP + diphosphate + H(+)</text>
        <dbReference type="Rhea" id="RHEA:43744"/>
        <dbReference type="Rhea" id="RHEA-COMP:10625"/>
        <dbReference type="Rhea" id="RHEA-COMP:10670"/>
        <dbReference type="ChEBI" id="CHEBI:15378"/>
        <dbReference type="ChEBI" id="CHEBI:30616"/>
        <dbReference type="ChEBI" id="CHEBI:32551"/>
        <dbReference type="ChEBI" id="CHEBI:33019"/>
        <dbReference type="ChEBI" id="CHEBI:82748"/>
        <dbReference type="ChEBI" id="CHEBI:83665"/>
        <dbReference type="ChEBI" id="CHEBI:456215"/>
        <dbReference type="EC" id="6.3.4.19"/>
    </reaction>
</comment>
<feature type="binding site" evidence="7">
    <location>
        <begin position="4"/>
        <end position="9"/>
    </location>
    <ligand>
        <name>ATP</name>
        <dbReference type="ChEBI" id="CHEBI:30616"/>
    </ligand>
</feature>
<evidence type="ECO:0000256" key="6">
    <source>
        <dbReference type="ARBA" id="ARBA00048539"/>
    </source>
</evidence>
<dbReference type="SUPFAM" id="SSF52402">
    <property type="entry name" value="Adenine nucleotide alpha hydrolases-like"/>
    <property type="match status" value="1"/>
</dbReference>
<evidence type="ECO:0000313" key="10">
    <source>
        <dbReference type="EMBL" id="ETF00649.1"/>
    </source>
</evidence>
<comment type="function">
    <text evidence="7">Ligates lysine onto the cytidine present at position 34 of the AUA codon-specific tRNA(Ile) that contains the anticodon CAU, in an ATP-dependent manner. Cytidine is converted to lysidine, thus changing the amino acid specificity of the tRNA from methionine to isoleucine.</text>
</comment>
<comment type="similarity">
    <text evidence="7">Belongs to the tRNA(Ile)-lysidine synthase family.</text>
</comment>
<keyword evidence="1 7" id="KW-0963">Cytoplasm</keyword>
<organism evidence="10 11">
    <name type="scientific">Advenella kashmirensis W13003</name>
    <dbReference type="NCBI Taxonomy" id="1424334"/>
    <lineage>
        <taxon>Bacteria</taxon>
        <taxon>Pseudomonadati</taxon>
        <taxon>Pseudomonadota</taxon>
        <taxon>Betaproteobacteria</taxon>
        <taxon>Burkholderiales</taxon>
        <taxon>Alcaligenaceae</taxon>
    </lineage>
</organism>
<protein>
    <recommendedName>
        <fullName evidence="7">tRNA(Ile)-lysidine synthase</fullName>
        <ecNumber evidence="7">6.3.4.19</ecNumber>
    </recommendedName>
    <alternativeName>
        <fullName evidence="7">tRNA(Ile)-2-lysyl-cytidine synthase</fullName>
    </alternativeName>
    <alternativeName>
        <fullName evidence="7">tRNA(Ile)-lysidine synthetase</fullName>
    </alternativeName>
</protein>
<name>V8QNU2_9BURK</name>
<evidence type="ECO:0000256" key="3">
    <source>
        <dbReference type="ARBA" id="ARBA00022694"/>
    </source>
</evidence>
<dbReference type="Pfam" id="PF01171">
    <property type="entry name" value="ATP_bind_3"/>
    <property type="match status" value="1"/>
</dbReference>
<dbReference type="Gene3D" id="1.20.59.20">
    <property type="match status" value="1"/>
</dbReference>
<dbReference type="PANTHER" id="PTHR43033">
    <property type="entry name" value="TRNA(ILE)-LYSIDINE SYNTHASE-RELATED"/>
    <property type="match status" value="1"/>
</dbReference>
<dbReference type="PATRIC" id="fig|1424334.3.peg.3965"/>
<evidence type="ECO:0000259" key="8">
    <source>
        <dbReference type="Pfam" id="PF01171"/>
    </source>
</evidence>
<evidence type="ECO:0000256" key="7">
    <source>
        <dbReference type="HAMAP-Rule" id="MF_01161"/>
    </source>
</evidence>
<evidence type="ECO:0000256" key="2">
    <source>
        <dbReference type="ARBA" id="ARBA00022598"/>
    </source>
</evidence>
<evidence type="ECO:0000259" key="9">
    <source>
        <dbReference type="Pfam" id="PF09179"/>
    </source>
</evidence>
<sequence>MGVSGGADSAMLLVAAAQLAAQTQQTVQAVHVHHGLLADADAWAAHTAQLARDLGVAFHLLPVTVASGTGKGTEAAARQARYDAWQRWSQDNHCHHILLAHHRDDQAETVLLRLLRGAGVQGMSGMAAQTQRGALQLYRPWLDVERSRILAAAAGYEAQTGWIPVLDPTNLDAKYTRAAVRTLLTPVLNTRWPQWQGNLLRHARVMSENTLLLQDLGELDLAHCQLTPNGLSFSLARWRELPRHRQANVLRQWLRRQHIAMPTEARLNQWLRQLREVHALGHDRNILLQHQGCHIVCRQGQVQLQMNDGV</sequence>
<dbReference type="Gene3D" id="3.40.50.620">
    <property type="entry name" value="HUPs"/>
    <property type="match status" value="1"/>
</dbReference>
<dbReference type="GO" id="GO:0005737">
    <property type="term" value="C:cytoplasm"/>
    <property type="evidence" value="ECO:0007669"/>
    <property type="project" value="UniProtKB-SubCell"/>
</dbReference>
<dbReference type="InterPro" id="IPR011063">
    <property type="entry name" value="TilS/TtcA_N"/>
</dbReference>
<feature type="domain" description="tRNA(Ile)-lysidine synthase substrate-binding" evidence="9">
    <location>
        <begin position="234"/>
        <end position="302"/>
    </location>
</feature>
<comment type="caution">
    <text evidence="10">The sequence shown here is derived from an EMBL/GenBank/DDBJ whole genome shotgun (WGS) entry which is preliminary data.</text>
</comment>
<comment type="domain">
    <text evidence="7">The N-terminal region contains the highly conserved SGGXDS motif, predicted to be a P-loop motif involved in ATP binding.</text>
</comment>
<evidence type="ECO:0000313" key="11">
    <source>
        <dbReference type="Proteomes" id="UP000018733"/>
    </source>
</evidence>
<dbReference type="InterPro" id="IPR014729">
    <property type="entry name" value="Rossmann-like_a/b/a_fold"/>
</dbReference>
<keyword evidence="3 7" id="KW-0819">tRNA processing</keyword>
<dbReference type="InterPro" id="IPR012094">
    <property type="entry name" value="tRNA_Ile_lys_synt"/>
</dbReference>